<gene>
    <name evidence="2" type="ORF">Tci_457784</name>
</gene>
<evidence type="ECO:0000313" key="2">
    <source>
        <dbReference type="EMBL" id="GEY85810.1"/>
    </source>
</evidence>
<dbReference type="SUPFAM" id="SSF57756">
    <property type="entry name" value="Retrovirus zinc finger-like domains"/>
    <property type="match status" value="1"/>
</dbReference>
<sequence length="526" mass="57663">MDNYIVENCGLLYHRNVTSVGTTKPAATAFVAKTFNNNKKRFNNNYKGYGSNFISNNKGPNPNLKCTNCNKLGHTVDRCFELVGYPVGYVKRNFNSNTRPMSSSNASANIHSNGVSSDNATTSNSFVSLSNEQLARLINLLNDNGVSTANSNMAGFICGMERGFLSQKGSGVGRGVKDKSINMSKSNTGIGLSTTSNGTRKEVGPVGDTSTVMEDVTPFMIDMTVEKDKLCSLEDITVPESFLPLTMPVTTTAGNAPGNEIDVVVPGDSIRAISKRFANTAYCFSWGRRWHTLLLLTISMDGFDAMLENGPWFIWNNPLILRKWHSDENLLKEDVSTVPVWVKLHGVPVTAFNEDGLSTIATKLGRATTHVVSMLSMSRNHLGVRLVRFLDTFMRNVRRIHLLPNASSSGNKKNDVLNSVDHDVEFGTNGGTINLVNNKATSSGSFFMNIDNNGEFACNTLIGEKIDKIERQNCEGKLRLLDNDRNPLVPMVIMESDSEVEVVFDEIAKLRISTSGKDESDKGYGM</sequence>
<comment type="caution">
    <text evidence="2">The sequence shown here is derived from an EMBL/GenBank/DDBJ whole genome shotgun (WGS) entry which is preliminary data.</text>
</comment>
<dbReference type="GO" id="GO:0003676">
    <property type="term" value="F:nucleic acid binding"/>
    <property type="evidence" value="ECO:0007669"/>
    <property type="project" value="InterPro"/>
</dbReference>
<dbReference type="AlphaFoldDB" id="A0A699HX54"/>
<name>A0A699HX54_TANCI</name>
<protein>
    <submittedName>
        <fullName evidence="2">Ribonuclease H-like domain-containing protein</fullName>
    </submittedName>
</protein>
<proteinExistence type="predicted"/>
<dbReference type="InterPro" id="IPR036875">
    <property type="entry name" value="Znf_CCHC_sf"/>
</dbReference>
<reference evidence="2" key="1">
    <citation type="journal article" date="2019" name="Sci. Rep.">
        <title>Draft genome of Tanacetum cinerariifolium, the natural source of mosquito coil.</title>
        <authorList>
            <person name="Yamashiro T."/>
            <person name="Shiraishi A."/>
            <person name="Satake H."/>
            <person name="Nakayama K."/>
        </authorList>
    </citation>
    <scope>NUCLEOTIDE SEQUENCE</scope>
</reference>
<organism evidence="2">
    <name type="scientific">Tanacetum cinerariifolium</name>
    <name type="common">Dalmatian daisy</name>
    <name type="synonym">Chrysanthemum cinerariifolium</name>
    <dbReference type="NCBI Taxonomy" id="118510"/>
    <lineage>
        <taxon>Eukaryota</taxon>
        <taxon>Viridiplantae</taxon>
        <taxon>Streptophyta</taxon>
        <taxon>Embryophyta</taxon>
        <taxon>Tracheophyta</taxon>
        <taxon>Spermatophyta</taxon>
        <taxon>Magnoliopsida</taxon>
        <taxon>eudicotyledons</taxon>
        <taxon>Gunneridae</taxon>
        <taxon>Pentapetalae</taxon>
        <taxon>asterids</taxon>
        <taxon>campanulids</taxon>
        <taxon>Asterales</taxon>
        <taxon>Asteraceae</taxon>
        <taxon>Asteroideae</taxon>
        <taxon>Anthemideae</taxon>
        <taxon>Anthemidinae</taxon>
        <taxon>Tanacetum</taxon>
    </lineage>
</organism>
<dbReference type="PANTHER" id="PTHR31286:SF99">
    <property type="entry name" value="DUF4283 DOMAIN-CONTAINING PROTEIN"/>
    <property type="match status" value="1"/>
</dbReference>
<dbReference type="EMBL" id="BKCJ010216498">
    <property type="protein sequence ID" value="GEY85810.1"/>
    <property type="molecule type" value="Genomic_DNA"/>
</dbReference>
<dbReference type="PANTHER" id="PTHR31286">
    <property type="entry name" value="GLYCINE-RICH CELL WALL STRUCTURAL PROTEIN 1.8-LIKE"/>
    <property type="match status" value="1"/>
</dbReference>
<evidence type="ECO:0000256" key="1">
    <source>
        <dbReference type="SAM" id="MobiDB-lite"/>
    </source>
</evidence>
<feature type="region of interest" description="Disordered" evidence="1">
    <location>
        <begin position="169"/>
        <end position="209"/>
    </location>
</feature>
<dbReference type="InterPro" id="IPR040256">
    <property type="entry name" value="At4g02000-like"/>
</dbReference>
<dbReference type="GO" id="GO:0008270">
    <property type="term" value="F:zinc ion binding"/>
    <property type="evidence" value="ECO:0007669"/>
    <property type="project" value="InterPro"/>
</dbReference>
<feature type="compositionally biased region" description="Polar residues" evidence="1">
    <location>
        <begin position="181"/>
        <end position="198"/>
    </location>
</feature>
<feature type="non-terminal residue" evidence="2">
    <location>
        <position position="526"/>
    </location>
</feature>
<accession>A0A699HX54</accession>